<proteinExistence type="predicted"/>
<dbReference type="EMBL" id="BGZK01000570">
    <property type="protein sequence ID" value="GBP50705.1"/>
    <property type="molecule type" value="Genomic_DNA"/>
</dbReference>
<accession>A0A4C1WKR3</accession>
<comment type="caution">
    <text evidence="1">The sequence shown here is derived from an EMBL/GenBank/DDBJ whole genome shotgun (WGS) entry which is preliminary data.</text>
</comment>
<sequence>MFLFALLEYSAEDCTKVCSIGAQSLALHSLQLNTKYIEGLHSRALACCLPQPADWELLTTNIIGTVITSGTEGLTRPSRRARSVWFDFIQKLIWQFSRRDRDRNGDLPVRRQSNLTTELPSPSRRNTYLTSRLFYL</sequence>
<gene>
    <name evidence="1" type="ORF">EVAR_34213_1</name>
</gene>
<keyword evidence="2" id="KW-1185">Reference proteome</keyword>
<protein>
    <submittedName>
        <fullName evidence="1">Uncharacterized protein</fullName>
    </submittedName>
</protein>
<organism evidence="1 2">
    <name type="scientific">Eumeta variegata</name>
    <name type="common">Bagworm moth</name>
    <name type="synonym">Eumeta japonica</name>
    <dbReference type="NCBI Taxonomy" id="151549"/>
    <lineage>
        <taxon>Eukaryota</taxon>
        <taxon>Metazoa</taxon>
        <taxon>Ecdysozoa</taxon>
        <taxon>Arthropoda</taxon>
        <taxon>Hexapoda</taxon>
        <taxon>Insecta</taxon>
        <taxon>Pterygota</taxon>
        <taxon>Neoptera</taxon>
        <taxon>Endopterygota</taxon>
        <taxon>Lepidoptera</taxon>
        <taxon>Glossata</taxon>
        <taxon>Ditrysia</taxon>
        <taxon>Tineoidea</taxon>
        <taxon>Psychidae</taxon>
        <taxon>Oiketicinae</taxon>
        <taxon>Eumeta</taxon>
    </lineage>
</organism>
<dbReference type="Proteomes" id="UP000299102">
    <property type="component" value="Unassembled WGS sequence"/>
</dbReference>
<reference evidence="1 2" key="1">
    <citation type="journal article" date="2019" name="Commun. Biol.">
        <title>The bagworm genome reveals a unique fibroin gene that provides high tensile strength.</title>
        <authorList>
            <person name="Kono N."/>
            <person name="Nakamura H."/>
            <person name="Ohtoshi R."/>
            <person name="Tomita M."/>
            <person name="Numata K."/>
            <person name="Arakawa K."/>
        </authorList>
    </citation>
    <scope>NUCLEOTIDE SEQUENCE [LARGE SCALE GENOMIC DNA]</scope>
</reference>
<dbReference type="AlphaFoldDB" id="A0A4C1WKR3"/>
<evidence type="ECO:0000313" key="2">
    <source>
        <dbReference type="Proteomes" id="UP000299102"/>
    </source>
</evidence>
<evidence type="ECO:0000313" key="1">
    <source>
        <dbReference type="EMBL" id="GBP50705.1"/>
    </source>
</evidence>
<name>A0A4C1WKR3_EUMVA</name>